<evidence type="ECO:0000256" key="1">
    <source>
        <dbReference type="SAM" id="MobiDB-lite"/>
    </source>
</evidence>
<feature type="region of interest" description="Disordered" evidence="1">
    <location>
        <begin position="1"/>
        <end position="48"/>
    </location>
</feature>
<reference evidence="2" key="1">
    <citation type="submission" date="2014-09" db="EMBL/GenBank/DDBJ databases">
        <authorList>
            <person name="Magalhaes I.L.F."/>
            <person name="Oliveira U."/>
            <person name="Santos F.R."/>
            <person name="Vidigal T.H.D.A."/>
            <person name="Brescovit A.D."/>
            <person name="Santos A.J."/>
        </authorList>
    </citation>
    <scope>NUCLEOTIDE SEQUENCE</scope>
    <source>
        <tissue evidence="2">Shoot tissue taken approximately 20 cm above the soil surface</tissue>
    </source>
</reference>
<name>A0A0A9HHU8_ARUDO</name>
<dbReference type="EMBL" id="GBRH01163465">
    <property type="protein sequence ID" value="JAE34431.1"/>
    <property type="molecule type" value="Transcribed_RNA"/>
</dbReference>
<dbReference type="AlphaFoldDB" id="A0A0A9HHU8"/>
<organism evidence="2">
    <name type="scientific">Arundo donax</name>
    <name type="common">Giant reed</name>
    <name type="synonym">Donax arundinaceus</name>
    <dbReference type="NCBI Taxonomy" id="35708"/>
    <lineage>
        <taxon>Eukaryota</taxon>
        <taxon>Viridiplantae</taxon>
        <taxon>Streptophyta</taxon>
        <taxon>Embryophyta</taxon>
        <taxon>Tracheophyta</taxon>
        <taxon>Spermatophyta</taxon>
        <taxon>Magnoliopsida</taxon>
        <taxon>Liliopsida</taxon>
        <taxon>Poales</taxon>
        <taxon>Poaceae</taxon>
        <taxon>PACMAD clade</taxon>
        <taxon>Arundinoideae</taxon>
        <taxon>Arundineae</taxon>
        <taxon>Arundo</taxon>
    </lineage>
</organism>
<proteinExistence type="predicted"/>
<sequence length="48" mass="5319">MYAARHEVHTEPARTRSGISNRAKMSIRMSSGSSGDSPITIHSFMRGR</sequence>
<evidence type="ECO:0000313" key="2">
    <source>
        <dbReference type="EMBL" id="JAE34431.1"/>
    </source>
</evidence>
<accession>A0A0A9HHU8</accession>
<protein>
    <submittedName>
        <fullName evidence="2">Uncharacterized protein</fullName>
    </submittedName>
</protein>
<feature type="compositionally biased region" description="Basic and acidic residues" evidence="1">
    <location>
        <begin position="1"/>
        <end position="14"/>
    </location>
</feature>
<reference evidence="2" key="2">
    <citation type="journal article" date="2015" name="Data Brief">
        <title>Shoot transcriptome of the giant reed, Arundo donax.</title>
        <authorList>
            <person name="Barrero R.A."/>
            <person name="Guerrero F.D."/>
            <person name="Moolhuijzen P."/>
            <person name="Goolsby J.A."/>
            <person name="Tidwell J."/>
            <person name="Bellgard S.E."/>
            <person name="Bellgard M.I."/>
        </authorList>
    </citation>
    <scope>NUCLEOTIDE SEQUENCE</scope>
    <source>
        <tissue evidence="2">Shoot tissue taken approximately 20 cm above the soil surface</tissue>
    </source>
</reference>